<feature type="transmembrane region" description="Helical" evidence="12">
    <location>
        <begin position="165"/>
        <end position="185"/>
    </location>
</feature>
<evidence type="ECO:0000256" key="8">
    <source>
        <dbReference type="ARBA" id="ARBA00022989"/>
    </source>
</evidence>
<feature type="transmembrane region" description="Helical" evidence="12">
    <location>
        <begin position="134"/>
        <end position="153"/>
    </location>
</feature>
<evidence type="ECO:0000256" key="3">
    <source>
        <dbReference type="ARBA" id="ARBA00018997"/>
    </source>
</evidence>
<dbReference type="Proteomes" id="UP000282311">
    <property type="component" value="Unassembled WGS sequence"/>
</dbReference>
<evidence type="ECO:0000256" key="1">
    <source>
        <dbReference type="ARBA" id="ARBA00004651"/>
    </source>
</evidence>
<dbReference type="Pfam" id="PF13367">
    <property type="entry name" value="PrsW-protease"/>
    <property type="match status" value="1"/>
</dbReference>
<keyword evidence="6 12" id="KW-0812">Transmembrane</keyword>
<dbReference type="InterPro" id="IPR023596">
    <property type="entry name" value="Peptidase_PrsW_arch/bac"/>
</dbReference>
<feature type="transmembrane region" description="Helical" evidence="12">
    <location>
        <begin position="191"/>
        <end position="209"/>
    </location>
</feature>
<gene>
    <name evidence="13" type="ORF">D7M11_11495</name>
</gene>
<name>A0A3B0CGE3_9BACL</name>
<dbReference type="EMBL" id="RBAH01000007">
    <property type="protein sequence ID" value="RKN84613.1"/>
    <property type="molecule type" value="Genomic_DNA"/>
</dbReference>
<dbReference type="GO" id="GO:0005886">
    <property type="term" value="C:plasma membrane"/>
    <property type="evidence" value="ECO:0007669"/>
    <property type="project" value="UniProtKB-SubCell"/>
</dbReference>
<comment type="caution">
    <text evidence="13">The sequence shown here is derived from an EMBL/GenBank/DDBJ whole genome shotgun (WGS) entry which is preliminary data.</text>
</comment>
<evidence type="ECO:0000313" key="13">
    <source>
        <dbReference type="EMBL" id="RKN84613.1"/>
    </source>
</evidence>
<keyword evidence="7 11" id="KW-0378">Hydrolase</keyword>
<evidence type="ECO:0000256" key="6">
    <source>
        <dbReference type="ARBA" id="ARBA00022692"/>
    </source>
</evidence>
<comment type="function">
    <text evidence="11">Involved in the degradation of specific anti-sigma factors.</text>
</comment>
<dbReference type="PIRSF" id="PIRSF016933">
    <property type="entry name" value="PrsW"/>
    <property type="match status" value="1"/>
</dbReference>
<protein>
    <recommendedName>
        <fullName evidence="3 11">Protease PrsW</fullName>
        <ecNumber evidence="11">3.4.-.-</ecNumber>
    </recommendedName>
    <alternativeName>
        <fullName evidence="10 11">Protease responsible for activating sigma-W</fullName>
    </alternativeName>
</protein>
<keyword evidence="9 11" id="KW-0472">Membrane</keyword>
<dbReference type="PANTHER" id="PTHR36844">
    <property type="entry name" value="PROTEASE PRSW"/>
    <property type="match status" value="1"/>
</dbReference>
<dbReference type="GO" id="GO:0008237">
    <property type="term" value="F:metallopeptidase activity"/>
    <property type="evidence" value="ECO:0007669"/>
    <property type="project" value="UniProtKB-KW"/>
</dbReference>
<sequence length="231" mass="26446">MEWLSVVTAAVAPGIALLSYFYLKDRYHSEPIHMVARFFLYGVLLVFPTMVLQRALVLGFGDNPAVFAFGITGTIEEFFKWFILYYAIYKHTVFDEPYDGIVYAVAVSLGFATLENVIYALLNQFSFSALLFRAFLPVSGHALFAVMMGYYMGKAKFGNPKHQSRLLLASLAVPIFWHGTFDYILLQTKTYWIWFIVPVMVYLWVRGIGNVNRANAKSPFRSVRPEEEIEI</sequence>
<dbReference type="GO" id="GO:0006508">
    <property type="term" value="P:proteolysis"/>
    <property type="evidence" value="ECO:0007669"/>
    <property type="project" value="UniProtKB-KW"/>
</dbReference>
<organism evidence="13 14">
    <name type="scientific">Paenibacillus ginsengarvi</name>
    <dbReference type="NCBI Taxonomy" id="400777"/>
    <lineage>
        <taxon>Bacteria</taxon>
        <taxon>Bacillati</taxon>
        <taxon>Bacillota</taxon>
        <taxon>Bacilli</taxon>
        <taxon>Bacillales</taxon>
        <taxon>Paenibacillaceae</taxon>
        <taxon>Paenibacillus</taxon>
    </lineage>
</organism>
<reference evidence="13 14" key="1">
    <citation type="journal article" date="2007" name="Int. J. Syst. Evol. Microbiol.">
        <title>Paenibacillus ginsengarvi sp. nov., isolated from soil from ginseng cultivation.</title>
        <authorList>
            <person name="Yoon M.H."/>
            <person name="Ten L.N."/>
            <person name="Im W.T."/>
        </authorList>
    </citation>
    <scope>NUCLEOTIDE SEQUENCE [LARGE SCALE GENOMIC DNA]</scope>
    <source>
        <strain evidence="13 14">KCTC 13059</strain>
    </source>
</reference>
<comment type="similarity">
    <text evidence="2 11">Belongs to the protease PrsW family.</text>
</comment>
<dbReference type="PANTHER" id="PTHR36844:SF1">
    <property type="entry name" value="PROTEASE PRSW"/>
    <property type="match status" value="1"/>
</dbReference>
<dbReference type="NCBIfam" id="NF033739">
    <property type="entry name" value="intramemb_PrsW"/>
    <property type="match status" value="1"/>
</dbReference>
<evidence type="ECO:0000256" key="10">
    <source>
        <dbReference type="ARBA" id="ARBA00030345"/>
    </source>
</evidence>
<dbReference type="OrthoDB" id="5504276at2"/>
<proteinExistence type="inferred from homology"/>
<dbReference type="AlphaFoldDB" id="A0A3B0CGE3"/>
<feature type="transmembrane region" description="Helical" evidence="12">
    <location>
        <begin position="6"/>
        <end position="23"/>
    </location>
</feature>
<feature type="transmembrane region" description="Helical" evidence="12">
    <location>
        <begin position="35"/>
        <end position="53"/>
    </location>
</feature>
<dbReference type="InterPro" id="IPR026898">
    <property type="entry name" value="PrsW"/>
</dbReference>
<evidence type="ECO:0000256" key="2">
    <source>
        <dbReference type="ARBA" id="ARBA00009165"/>
    </source>
</evidence>
<evidence type="ECO:0000313" key="14">
    <source>
        <dbReference type="Proteomes" id="UP000282311"/>
    </source>
</evidence>
<dbReference type="EC" id="3.4.-.-" evidence="11"/>
<feature type="transmembrane region" description="Helical" evidence="12">
    <location>
        <begin position="65"/>
        <end position="88"/>
    </location>
</feature>
<evidence type="ECO:0000256" key="11">
    <source>
        <dbReference type="PIRNR" id="PIRNR016933"/>
    </source>
</evidence>
<evidence type="ECO:0000256" key="12">
    <source>
        <dbReference type="SAM" id="Phobius"/>
    </source>
</evidence>
<keyword evidence="14" id="KW-1185">Reference proteome</keyword>
<dbReference type="RefSeq" id="WP_120747356.1">
    <property type="nucleotide sequence ID" value="NZ_RBAH01000007.1"/>
</dbReference>
<keyword evidence="5 11" id="KW-0645">Protease</keyword>
<evidence type="ECO:0000256" key="4">
    <source>
        <dbReference type="ARBA" id="ARBA00022475"/>
    </source>
</evidence>
<accession>A0A3B0CGE3</accession>
<evidence type="ECO:0000256" key="5">
    <source>
        <dbReference type="ARBA" id="ARBA00022670"/>
    </source>
</evidence>
<keyword evidence="13" id="KW-0482">Metalloprotease</keyword>
<evidence type="ECO:0000256" key="7">
    <source>
        <dbReference type="ARBA" id="ARBA00022801"/>
    </source>
</evidence>
<evidence type="ECO:0000256" key="9">
    <source>
        <dbReference type="ARBA" id="ARBA00023136"/>
    </source>
</evidence>
<comment type="subcellular location">
    <subcellularLocation>
        <location evidence="1">Cell membrane</location>
        <topology evidence="1">Multi-pass membrane protein</topology>
    </subcellularLocation>
</comment>
<feature type="transmembrane region" description="Helical" evidence="12">
    <location>
        <begin position="100"/>
        <end position="122"/>
    </location>
</feature>
<keyword evidence="8 12" id="KW-1133">Transmembrane helix</keyword>
<keyword evidence="4 11" id="KW-1003">Cell membrane</keyword>